<evidence type="ECO:0000256" key="5">
    <source>
        <dbReference type="ARBA" id="ARBA00022692"/>
    </source>
</evidence>
<dbReference type="PRINTS" id="PR01035">
    <property type="entry name" value="TCRTETA"/>
</dbReference>
<dbReference type="InterPro" id="IPR036259">
    <property type="entry name" value="MFS_trans_sf"/>
</dbReference>
<dbReference type="InterPro" id="IPR011701">
    <property type="entry name" value="MFS"/>
</dbReference>
<evidence type="ECO:0000259" key="10">
    <source>
        <dbReference type="PROSITE" id="PS50850"/>
    </source>
</evidence>
<organism evidence="11 12">
    <name type="scientific">Streptomyces klenkii</name>
    <dbReference type="NCBI Taxonomy" id="1420899"/>
    <lineage>
        <taxon>Bacteria</taxon>
        <taxon>Bacillati</taxon>
        <taxon>Actinomycetota</taxon>
        <taxon>Actinomycetes</taxon>
        <taxon>Kitasatosporales</taxon>
        <taxon>Streptomycetaceae</taxon>
        <taxon>Streptomyces</taxon>
    </lineage>
</organism>
<dbReference type="CDD" id="cd17321">
    <property type="entry name" value="MFS_MMR_MDR_like"/>
    <property type="match status" value="1"/>
</dbReference>
<dbReference type="PANTHER" id="PTHR42718">
    <property type="entry name" value="MAJOR FACILITATOR SUPERFAMILY MULTIDRUG TRANSPORTER MFSC"/>
    <property type="match status" value="1"/>
</dbReference>
<keyword evidence="6 9" id="KW-1133">Transmembrane helix</keyword>
<accession>A0A3B0C171</accession>
<dbReference type="RefSeq" id="WP_120753283.1">
    <property type="nucleotide sequence ID" value="NZ_RBAM01000001.1"/>
</dbReference>
<dbReference type="NCBIfam" id="TIGR00711">
    <property type="entry name" value="efflux_EmrB"/>
    <property type="match status" value="1"/>
</dbReference>
<evidence type="ECO:0000256" key="9">
    <source>
        <dbReference type="SAM" id="Phobius"/>
    </source>
</evidence>
<feature type="transmembrane region" description="Helical" evidence="9">
    <location>
        <begin position="206"/>
        <end position="223"/>
    </location>
</feature>
<dbReference type="GO" id="GO:0046677">
    <property type="term" value="P:response to antibiotic"/>
    <property type="evidence" value="ECO:0007669"/>
    <property type="project" value="UniProtKB-KW"/>
</dbReference>
<dbReference type="AlphaFoldDB" id="A0A3B0C171"/>
<keyword evidence="3" id="KW-0813">Transport</keyword>
<dbReference type="Gene3D" id="1.20.1720.10">
    <property type="entry name" value="Multidrug resistance protein D"/>
    <property type="match status" value="1"/>
</dbReference>
<feature type="transmembrane region" description="Helical" evidence="9">
    <location>
        <begin position="17"/>
        <end position="42"/>
    </location>
</feature>
<comment type="caution">
    <text evidence="11">The sequence shown here is derived from an EMBL/GenBank/DDBJ whole genome shotgun (WGS) entry which is preliminary data.</text>
</comment>
<dbReference type="Pfam" id="PF07690">
    <property type="entry name" value="MFS_1"/>
    <property type="match status" value="1"/>
</dbReference>
<keyword evidence="12" id="KW-1185">Reference proteome</keyword>
<feature type="domain" description="Major facilitator superfamily (MFS) profile" evidence="10">
    <location>
        <begin position="18"/>
        <end position="467"/>
    </location>
</feature>
<dbReference type="GO" id="GO:0022857">
    <property type="term" value="F:transmembrane transporter activity"/>
    <property type="evidence" value="ECO:0007669"/>
    <property type="project" value="InterPro"/>
</dbReference>
<evidence type="ECO:0000313" key="12">
    <source>
        <dbReference type="Proteomes" id="UP000270343"/>
    </source>
</evidence>
<feature type="transmembrane region" description="Helical" evidence="9">
    <location>
        <begin position="308"/>
        <end position="327"/>
    </location>
</feature>
<proteinExistence type="inferred from homology"/>
<comment type="subcellular location">
    <subcellularLocation>
        <location evidence="1">Cell membrane</location>
        <topology evidence="1">Multi-pass membrane protein</topology>
    </subcellularLocation>
</comment>
<keyword evidence="5 9" id="KW-0812">Transmembrane</keyword>
<feature type="transmembrane region" description="Helical" evidence="9">
    <location>
        <begin position="409"/>
        <end position="426"/>
    </location>
</feature>
<evidence type="ECO:0000256" key="8">
    <source>
        <dbReference type="ARBA" id="ARBA00023251"/>
    </source>
</evidence>
<dbReference type="Proteomes" id="UP000270343">
    <property type="component" value="Unassembled WGS sequence"/>
</dbReference>
<feature type="transmembrane region" description="Helical" evidence="9">
    <location>
        <begin position="235"/>
        <end position="252"/>
    </location>
</feature>
<keyword evidence="8" id="KW-0046">Antibiotic resistance</keyword>
<evidence type="ECO:0000256" key="2">
    <source>
        <dbReference type="ARBA" id="ARBA00008537"/>
    </source>
</evidence>
<sequence length="502" mass="51252">MHASSPEPADGAARARLVLAISCTGLFLVGVDLTALNIALPAMERDLAASVTGMQWVLDSYNLVLASFMLLAGSTADRFGHRRIFLCGFMLFGGASALCALAPATEYLVAFRALQALGAAALGPPSLALVTRAFPDGERRSRAIGVWTSGYGLGMALGPVLSGALVGSIGWRWVFWVNVPVCLLLAAATCRWVPRSRAEAPRRLDPAGQLLVTAFLVTLTYTVIEGPHQGWDSPAVLTCAVTALVAVAAFAARERRCAAPLIDLRFFRSCPFTGAAVIALCTYAAYGGFLFTSALYLQNVRGLSPLHAGLLMLPVAAMNAVCGPVAGHLESKPGPRPPLVAAGAAIALSGLILALSASSTALAPLLGGFLLIGIGTGLVLPPVLGLAVSGMSRAQAGLAAAIAPTGGRMGYALGVAVIGAVLAAGLHNMTHPGAAAFARAVRPAWWIVAGCGAMVLLLGVLVTTRWAQDTARRTGRLFVEGAEGAEAEDSVAGDGVAGDGAA</sequence>
<keyword evidence="4" id="KW-1003">Cell membrane</keyword>
<evidence type="ECO:0000256" key="4">
    <source>
        <dbReference type="ARBA" id="ARBA00022475"/>
    </source>
</evidence>
<feature type="transmembrane region" description="Helical" evidence="9">
    <location>
        <begin position="365"/>
        <end position="388"/>
    </location>
</feature>
<dbReference type="SUPFAM" id="SSF103473">
    <property type="entry name" value="MFS general substrate transporter"/>
    <property type="match status" value="1"/>
</dbReference>
<evidence type="ECO:0000256" key="7">
    <source>
        <dbReference type="ARBA" id="ARBA00023136"/>
    </source>
</evidence>
<evidence type="ECO:0000256" key="1">
    <source>
        <dbReference type="ARBA" id="ARBA00004651"/>
    </source>
</evidence>
<dbReference type="PANTHER" id="PTHR42718:SF9">
    <property type="entry name" value="MAJOR FACILITATOR SUPERFAMILY MULTIDRUG TRANSPORTER MFSC"/>
    <property type="match status" value="1"/>
</dbReference>
<feature type="transmembrane region" description="Helical" evidence="9">
    <location>
        <begin position="84"/>
        <end position="104"/>
    </location>
</feature>
<feature type="transmembrane region" description="Helical" evidence="9">
    <location>
        <begin position="110"/>
        <end position="131"/>
    </location>
</feature>
<dbReference type="InterPro" id="IPR020846">
    <property type="entry name" value="MFS_dom"/>
</dbReference>
<feature type="transmembrane region" description="Helical" evidence="9">
    <location>
        <begin position="339"/>
        <end position="359"/>
    </location>
</feature>
<feature type="transmembrane region" description="Helical" evidence="9">
    <location>
        <begin position="54"/>
        <end position="72"/>
    </location>
</feature>
<feature type="transmembrane region" description="Helical" evidence="9">
    <location>
        <begin position="446"/>
        <end position="467"/>
    </location>
</feature>
<dbReference type="PROSITE" id="PS50850">
    <property type="entry name" value="MFS"/>
    <property type="match status" value="1"/>
</dbReference>
<dbReference type="InterPro" id="IPR004638">
    <property type="entry name" value="EmrB-like"/>
</dbReference>
<feature type="transmembrane region" description="Helical" evidence="9">
    <location>
        <begin position="272"/>
        <end position="296"/>
    </location>
</feature>
<keyword evidence="7 9" id="KW-0472">Membrane</keyword>
<feature type="transmembrane region" description="Helical" evidence="9">
    <location>
        <begin position="173"/>
        <end position="194"/>
    </location>
</feature>
<gene>
    <name evidence="11" type="ORF">D7231_02895</name>
</gene>
<dbReference type="InterPro" id="IPR001958">
    <property type="entry name" value="Tet-R_TetA/multi-R_MdtG-like"/>
</dbReference>
<reference evidence="11 12" key="1">
    <citation type="journal article" date="2015" name="Antonie Van Leeuwenhoek">
        <title>Streptomyces klenkii sp. nov., isolated from deep marine sediment.</title>
        <authorList>
            <person name="Veyisoglu A."/>
            <person name="Sahin N."/>
        </authorList>
    </citation>
    <scope>NUCLEOTIDE SEQUENCE [LARGE SCALE GENOMIC DNA]</scope>
    <source>
        <strain evidence="11 12">KCTC 29202</strain>
    </source>
</reference>
<evidence type="ECO:0000256" key="6">
    <source>
        <dbReference type="ARBA" id="ARBA00022989"/>
    </source>
</evidence>
<dbReference type="Gene3D" id="1.20.1250.20">
    <property type="entry name" value="MFS general substrate transporter like domains"/>
    <property type="match status" value="1"/>
</dbReference>
<comment type="similarity">
    <text evidence="2">Belongs to the major facilitator superfamily. EmrB family.</text>
</comment>
<name>A0A3B0C171_9ACTN</name>
<feature type="transmembrane region" description="Helical" evidence="9">
    <location>
        <begin position="143"/>
        <end position="167"/>
    </location>
</feature>
<evidence type="ECO:0000256" key="3">
    <source>
        <dbReference type="ARBA" id="ARBA00022448"/>
    </source>
</evidence>
<dbReference type="GO" id="GO:0005886">
    <property type="term" value="C:plasma membrane"/>
    <property type="evidence" value="ECO:0007669"/>
    <property type="project" value="UniProtKB-SubCell"/>
</dbReference>
<dbReference type="OrthoDB" id="9781469at2"/>
<evidence type="ECO:0000313" key="11">
    <source>
        <dbReference type="EMBL" id="RKN77667.1"/>
    </source>
</evidence>
<dbReference type="EMBL" id="RBAM01000001">
    <property type="protein sequence ID" value="RKN77667.1"/>
    <property type="molecule type" value="Genomic_DNA"/>
</dbReference>
<protein>
    <submittedName>
        <fullName evidence="11">DHA2 family efflux MFS transporter permease subunit</fullName>
    </submittedName>
</protein>